<keyword evidence="1" id="KW-1133">Transmembrane helix</keyword>
<feature type="transmembrane region" description="Helical" evidence="1">
    <location>
        <begin position="6"/>
        <end position="25"/>
    </location>
</feature>
<dbReference type="Proteomes" id="UP000011758">
    <property type="component" value="Unassembled WGS sequence"/>
</dbReference>
<keyword evidence="3" id="KW-1185">Reference proteome</keyword>
<dbReference type="RefSeq" id="WP_004802878.1">
    <property type="nucleotide sequence ID" value="NZ_KB446648.1"/>
</dbReference>
<protein>
    <recommendedName>
        <fullName evidence="4">Methyltransferase type 11 domain-containing protein</fullName>
    </recommendedName>
</protein>
<dbReference type="OrthoDB" id="9795864at2"/>
<reference evidence="2 3" key="1">
    <citation type="submission" date="2013-02" db="EMBL/GenBank/DDBJ databases">
        <title>The Genome Sequence of Lactobacillus catenaformis F0143.</title>
        <authorList>
            <consortium name="The Broad Institute Genome Sequencing Platform"/>
            <person name="Earl A."/>
            <person name="Ward D."/>
            <person name="Feldgarden M."/>
            <person name="Gevers D."/>
            <person name="Izard J."/>
            <person name="Blanton J.M."/>
            <person name="Mathney J."/>
            <person name="Dewhirst F.E."/>
            <person name="Young S.K."/>
            <person name="Zeng Q."/>
            <person name="Gargeya S."/>
            <person name="Fitzgerald M."/>
            <person name="Haas B."/>
            <person name="Abouelleil A."/>
            <person name="Alvarado L."/>
            <person name="Arachchi H.M."/>
            <person name="Berlin A."/>
            <person name="Chapman S.B."/>
            <person name="Gearin G."/>
            <person name="Goldberg J."/>
            <person name="Griggs A."/>
            <person name="Gujja S."/>
            <person name="Hansen M."/>
            <person name="Heiman D."/>
            <person name="Howarth C."/>
            <person name="Larimer J."/>
            <person name="Lui A."/>
            <person name="MacDonald P.J.P."/>
            <person name="McCowen C."/>
            <person name="Montmayeur A."/>
            <person name="Murphy C."/>
            <person name="Neiman D."/>
            <person name="Pearson M."/>
            <person name="Priest M."/>
            <person name="Roberts A."/>
            <person name="Saif S."/>
            <person name="Shea T."/>
            <person name="Sisk P."/>
            <person name="Stolte C."/>
            <person name="Sykes S."/>
            <person name="Wortman J."/>
            <person name="Nusbaum C."/>
            <person name="Birren B."/>
        </authorList>
    </citation>
    <scope>NUCLEOTIDE SEQUENCE [LARGE SCALE GENOMIC DNA]</scope>
    <source>
        <strain evidence="2 3">OT 569</strain>
    </source>
</reference>
<sequence>MLTLISMLLSLVMILFLMQVFFFELSRNRAKQTNNSAFFMQLDKPYSYTRTGMIAFLCGLVYLFNGKNEVSGLTWFAYLFAFIALGVISDAIVQFLILRYGKIRCKKEIENTREILSELDALSVSREDDDRFELSFPSYDEISITKKYLKPTDHMAFLSIDKGEFVKKFKDYPALTYDVEPYAEISEVQDNLGDLPVRVTTLTPSNQMPFKDDRIDLVMNQYSNYDKNEVARVLRPGGYFIVNQNGTENLKEFLSLYMPLSLTGIWDVTSCQNTLSDAGFKIEESHEDFGFIRFRNLNQIRTYFKTAAPEVAGDVKKFVNFYTKAFNEIKENGFFKMTTYRFIVVARNK</sequence>
<feature type="transmembrane region" description="Helical" evidence="1">
    <location>
        <begin position="76"/>
        <end position="98"/>
    </location>
</feature>
<dbReference type="PANTHER" id="PTHR43460:SF1">
    <property type="entry name" value="METHYLTRANSFERASE TYPE 11 DOMAIN-CONTAINING PROTEIN"/>
    <property type="match status" value="1"/>
</dbReference>
<gene>
    <name evidence="2" type="ORF">HMPREF9943_01086</name>
</gene>
<dbReference type="InterPro" id="IPR052939">
    <property type="entry name" value="23S_rRNA_MeTrnsfrase_RlmA"/>
</dbReference>
<dbReference type="SUPFAM" id="SSF53335">
    <property type="entry name" value="S-adenosyl-L-methionine-dependent methyltransferases"/>
    <property type="match status" value="1"/>
</dbReference>
<proteinExistence type="predicted"/>
<evidence type="ECO:0000256" key="1">
    <source>
        <dbReference type="SAM" id="Phobius"/>
    </source>
</evidence>
<dbReference type="Gene3D" id="3.40.50.150">
    <property type="entry name" value="Vaccinia Virus protein VP39"/>
    <property type="match status" value="1"/>
</dbReference>
<dbReference type="InterPro" id="IPR029063">
    <property type="entry name" value="SAM-dependent_MTases_sf"/>
</dbReference>
<dbReference type="AlphaFoldDB" id="M2P887"/>
<dbReference type="EMBL" id="AGEJ01000018">
    <property type="protein sequence ID" value="EMD16532.1"/>
    <property type="molecule type" value="Genomic_DNA"/>
</dbReference>
<evidence type="ECO:0008006" key="4">
    <source>
        <dbReference type="Google" id="ProtNLM"/>
    </source>
</evidence>
<name>M2P887_9FIRM</name>
<evidence type="ECO:0000313" key="2">
    <source>
        <dbReference type="EMBL" id="EMD16532.1"/>
    </source>
</evidence>
<dbReference type="STRING" id="999415.HMPREF9943_01086"/>
<feature type="transmembrane region" description="Helical" evidence="1">
    <location>
        <begin position="46"/>
        <end position="64"/>
    </location>
</feature>
<keyword evidence="1" id="KW-0812">Transmembrane</keyword>
<dbReference type="PANTHER" id="PTHR43460">
    <property type="entry name" value="METHYLTRANSFERASE"/>
    <property type="match status" value="1"/>
</dbReference>
<dbReference type="BioCyc" id="ECAT999415-HMP:GTTI-1112-MONOMER"/>
<accession>M2P887</accession>
<dbReference type="eggNOG" id="COG0220">
    <property type="taxonomic scope" value="Bacteria"/>
</dbReference>
<comment type="caution">
    <text evidence="2">The sequence shown here is derived from an EMBL/GenBank/DDBJ whole genome shotgun (WGS) entry which is preliminary data.</text>
</comment>
<organism evidence="2 3">
    <name type="scientific">Eggerthia catenaformis OT 569 = DSM 20559</name>
    <dbReference type="NCBI Taxonomy" id="999415"/>
    <lineage>
        <taxon>Bacteria</taxon>
        <taxon>Bacillati</taxon>
        <taxon>Bacillota</taxon>
        <taxon>Erysipelotrichia</taxon>
        <taxon>Erysipelotrichales</taxon>
        <taxon>Coprobacillaceae</taxon>
        <taxon>Eggerthia</taxon>
    </lineage>
</organism>
<keyword evidence="1" id="KW-0472">Membrane</keyword>
<evidence type="ECO:0000313" key="3">
    <source>
        <dbReference type="Proteomes" id="UP000011758"/>
    </source>
</evidence>